<dbReference type="GO" id="GO:0005886">
    <property type="term" value="C:plasma membrane"/>
    <property type="evidence" value="ECO:0007669"/>
    <property type="project" value="UniProtKB-SubCell"/>
</dbReference>
<name>A0AAW9QCE6_9BURK</name>
<evidence type="ECO:0000256" key="1">
    <source>
        <dbReference type="ARBA" id="ARBA00004651"/>
    </source>
</evidence>
<keyword evidence="5 6" id="KW-0472">Membrane</keyword>
<feature type="transmembrane region" description="Helical" evidence="6">
    <location>
        <begin position="92"/>
        <end position="111"/>
    </location>
</feature>
<evidence type="ECO:0000256" key="3">
    <source>
        <dbReference type="ARBA" id="ARBA00022692"/>
    </source>
</evidence>
<protein>
    <submittedName>
        <fullName evidence="7">MFS transporter</fullName>
    </submittedName>
</protein>
<evidence type="ECO:0000256" key="4">
    <source>
        <dbReference type="ARBA" id="ARBA00022989"/>
    </source>
</evidence>
<evidence type="ECO:0000256" key="5">
    <source>
        <dbReference type="ARBA" id="ARBA00023136"/>
    </source>
</evidence>
<proteinExistence type="predicted"/>
<comment type="subcellular location">
    <subcellularLocation>
        <location evidence="1">Cell membrane</location>
        <topology evidence="1">Multi-pass membrane protein</topology>
    </subcellularLocation>
</comment>
<feature type="transmembrane region" description="Helical" evidence="6">
    <location>
        <begin position="355"/>
        <end position="375"/>
    </location>
</feature>
<keyword evidence="4 6" id="KW-1133">Transmembrane helix</keyword>
<dbReference type="Pfam" id="PF07690">
    <property type="entry name" value="MFS_1"/>
    <property type="match status" value="1"/>
</dbReference>
<dbReference type="PANTHER" id="PTHR43124">
    <property type="entry name" value="PURINE EFFLUX PUMP PBUE"/>
    <property type="match status" value="1"/>
</dbReference>
<dbReference type="AlphaFoldDB" id="A0AAW9QCE6"/>
<dbReference type="SUPFAM" id="SSF103473">
    <property type="entry name" value="MFS general substrate transporter"/>
    <property type="match status" value="1"/>
</dbReference>
<feature type="transmembrane region" description="Helical" evidence="6">
    <location>
        <begin position="227"/>
        <end position="249"/>
    </location>
</feature>
<dbReference type="EMBL" id="JAZIBG010000025">
    <property type="protein sequence ID" value="MEF7614467.1"/>
    <property type="molecule type" value="Genomic_DNA"/>
</dbReference>
<sequence>MDSTARTTHARQPAAGRDAPLDTKLVVRLGLSQVVGWGTMHYLIAVFAAPMADDLGWSLSFVQAGFSLALVVMALASPAVGRWIDAHGGRGILMAGCLVGAGGCGLLASCVNEATYLGGWVLLGLAMAMSLYDAAFSTLARIAGPSARRAMAAVTLFGGLASTVFWPFGQWLSGAAGWRGALWVYAAILASASLLHRRVPRAPPREPCAIEPRTAMTARAGAGRMDVLLYGIVVVLVVFMQTGVAAHFIEFVRGLGWSPAAAGLVASLLGVGQFTGRAWVVLRGHRHDATILNLIPGALLMLCYVVPLTAGGSLAGMAAFALLYGAGNGIATISRGAMPLVLFDPGQYGRIMGSLMRPALLLAALAPVALAEAIGRVGHRATLGMLLASCVLLLACSIALAVRFHHHTRRQHAT</sequence>
<dbReference type="InterPro" id="IPR036259">
    <property type="entry name" value="MFS_trans_sf"/>
</dbReference>
<feature type="transmembrane region" description="Helical" evidence="6">
    <location>
        <begin position="61"/>
        <end position="80"/>
    </location>
</feature>
<dbReference type="Gene3D" id="1.20.1250.20">
    <property type="entry name" value="MFS general substrate transporter like domains"/>
    <property type="match status" value="1"/>
</dbReference>
<dbReference type="RefSeq" id="WP_332289453.1">
    <property type="nucleotide sequence ID" value="NZ_JAZIBG010000025.1"/>
</dbReference>
<comment type="caution">
    <text evidence="7">The sequence shown here is derived from an EMBL/GenBank/DDBJ whole genome shotgun (WGS) entry which is preliminary data.</text>
</comment>
<feature type="transmembrane region" description="Helical" evidence="6">
    <location>
        <begin position="117"/>
        <end position="139"/>
    </location>
</feature>
<evidence type="ECO:0000256" key="2">
    <source>
        <dbReference type="ARBA" id="ARBA00022475"/>
    </source>
</evidence>
<gene>
    <name evidence="7" type="ORF">V4F39_11160</name>
</gene>
<reference evidence="7 8" key="1">
    <citation type="submission" date="2024-02" db="EMBL/GenBank/DDBJ databases">
        <title>Genome sequence of Aquincola sp. MAHUQ-54.</title>
        <authorList>
            <person name="Huq M.A."/>
        </authorList>
    </citation>
    <scope>NUCLEOTIDE SEQUENCE [LARGE SCALE GENOMIC DNA]</scope>
    <source>
        <strain evidence="7 8">MAHUQ-54</strain>
    </source>
</reference>
<dbReference type="GO" id="GO:0022857">
    <property type="term" value="F:transmembrane transporter activity"/>
    <property type="evidence" value="ECO:0007669"/>
    <property type="project" value="InterPro"/>
</dbReference>
<organism evidence="7 8">
    <name type="scientific">Aquincola agrisoli</name>
    <dbReference type="NCBI Taxonomy" id="3119538"/>
    <lineage>
        <taxon>Bacteria</taxon>
        <taxon>Pseudomonadati</taxon>
        <taxon>Pseudomonadota</taxon>
        <taxon>Betaproteobacteria</taxon>
        <taxon>Burkholderiales</taxon>
        <taxon>Sphaerotilaceae</taxon>
        <taxon>Aquincola</taxon>
    </lineage>
</organism>
<feature type="transmembrane region" description="Helical" evidence="6">
    <location>
        <begin position="294"/>
        <end position="315"/>
    </location>
</feature>
<feature type="transmembrane region" description="Helical" evidence="6">
    <location>
        <begin position="261"/>
        <end position="282"/>
    </location>
</feature>
<dbReference type="InterPro" id="IPR050189">
    <property type="entry name" value="MFS_Efflux_Transporters"/>
</dbReference>
<evidence type="ECO:0000313" key="8">
    <source>
        <dbReference type="Proteomes" id="UP001336250"/>
    </source>
</evidence>
<feature type="transmembrane region" description="Helical" evidence="6">
    <location>
        <begin position="25"/>
        <end position="49"/>
    </location>
</feature>
<keyword evidence="3 6" id="KW-0812">Transmembrane</keyword>
<dbReference type="InterPro" id="IPR011701">
    <property type="entry name" value="MFS"/>
</dbReference>
<feature type="transmembrane region" description="Helical" evidence="6">
    <location>
        <begin position="151"/>
        <end position="169"/>
    </location>
</feature>
<dbReference type="Proteomes" id="UP001336250">
    <property type="component" value="Unassembled WGS sequence"/>
</dbReference>
<feature type="transmembrane region" description="Helical" evidence="6">
    <location>
        <begin position="175"/>
        <end position="195"/>
    </location>
</feature>
<evidence type="ECO:0000256" key="6">
    <source>
        <dbReference type="SAM" id="Phobius"/>
    </source>
</evidence>
<keyword evidence="2" id="KW-1003">Cell membrane</keyword>
<keyword evidence="8" id="KW-1185">Reference proteome</keyword>
<evidence type="ECO:0000313" key="7">
    <source>
        <dbReference type="EMBL" id="MEF7614467.1"/>
    </source>
</evidence>
<feature type="transmembrane region" description="Helical" evidence="6">
    <location>
        <begin position="321"/>
        <end position="343"/>
    </location>
</feature>
<accession>A0AAW9QCE6</accession>
<feature type="transmembrane region" description="Helical" evidence="6">
    <location>
        <begin position="381"/>
        <end position="402"/>
    </location>
</feature>
<dbReference type="PANTHER" id="PTHR43124:SF3">
    <property type="entry name" value="CHLORAMPHENICOL EFFLUX PUMP RV0191"/>
    <property type="match status" value="1"/>
</dbReference>